<evidence type="ECO:0000313" key="5">
    <source>
        <dbReference type="Proteomes" id="UP000012174"/>
    </source>
</evidence>
<dbReference type="OMA" id="RIYVNCS"/>
<dbReference type="Proteomes" id="UP000012174">
    <property type="component" value="Unassembled WGS sequence"/>
</dbReference>
<evidence type="ECO:0000259" key="3">
    <source>
        <dbReference type="PROSITE" id="PS50053"/>
    </source>
</evidence>
<evidence type="ECO:0000256" key="1">
    <source>
        <dbReference type="SAM" id="MobiDB-lite"/>
    </source>
</evidence>
<evidence type="ECO:0000256" key="2">
    <source>
        <dbReference type="SAM" id="Phobius"/>
    </source>
</evidence>
<dbReference type="eggNOG" id="ENOG502RXWC">
    <property type="taxonomic scope" value="Eukaryota"/>
</dbReference>
<evidence type="ECO:0000313" key="4">
    <source>
        <dbReference type="EMBL" id="EMR62369.1"/>
    </source>
</evidence>
<feature type="region of interest" description="Disordered" evidence="1">
    <location>
        <begin position="207"/>
        <end position="229"/>
    </location>
</feature>
<protein>
    <submittedName>
        <fullName evidence="4">Putative membrane protein</fullName>
    </submittedName>
</protein>
<dbReference type="GO" id="GO:0005783">
    <property type="term" value="C:endoplasmic reticulum"/>
    <property type="evidence" value="ECO:0007669"/>
    <property type="project" value="TreeGrafter"/>
</dbReference>
<keyword evidence="2" id="KW-0472">Membrane</keyword>
<dbReference type="InterPro" id="IPR019413">
    <property type="entry name" value="Dsc3_ub-like_dom"/>
</dbReference>
<dbReference type="HOGENOM" id="CLU_035821_0_0_1"/>
<dbReference type="OrthoDB" id="2556122at2759"/>
<feature type="compositionally biased region" description="Low complexity" evidence="1">
    <location>
        <begin position="209"/>
        <end position="225"/>
    </location>
</feature>
<feature type="domain" description="Ubiquitin-like" evidence="3">
    <location>
        <begin position="21"/>
        <end position="82"/>
    </location>
</feature>
<accession>M7S8B9</accession>
<proteinExistence type="predicted"/>
<organism evidence="4 5">
    <name type="scientific">Eutypa lata (strain UCR-EL1)</name>
    <name type="common">Grapevine dieback disease fungus</name>
    <name type="synonym">Eutypa armeniacae</name>
    <dbReference type="NCBI Taxonomy" id="1287681"/>
    <lineage>
        <taxon>Eukaryota</taxon>
        <taxon>Fungi</taxon>
        <taxon>Dikarya</taxon>
        <taxon>Ascomycota</taxon>
        <taxon>Pezizomycotina</taxon>
        <taxon>Sordariomycetes</taxon>
        <taxon>Xylariomycetidae</taxon>
        <taxon>Xylariales</taxon>
        <taxon>Diatrypaceae</taxon>
        <taxon>Eutypa</taxon>
    </lineage>
</organism>
<dbReference type="PROSITE" id="PS50053">
    <property type="entry name" value="UBIQUITIN_2"/>
    <property type="match status" value="1"/>
</dbReference>
<dbReference type="KEGG" id="ela:UCREL1_10699"/>
<dbReference type="InterPro" id="IPR025390">
    <property type="entry name" value="Dsc3_C"/>
</dbReference>
<dbReference type="InterPro" id="IPR000626">
    <property type="entry name" value="Ubiquitin-like_dom"/>
</dbReference>
<dbReference type="PANTHER" id="PTHR28049">
    <property type="entry name" value="TRANSMEMBRANE PROTEIN YOR223W"/>
    <property type="match status" value="1"/>
</dbReference>
<dbReference type="Pfam" id="PF10302">
    <property type="entry name" value="Dsc3_N"/>
    <property type="match status" value="1"/>
</dbReference>
<sequence>MPPTDPQQPQPQPQHPQEQPLLLTIRFSASLPDLELDIPHPRRTTVISLKHLIRTRLSEPNSQRRLRFIHGGKILPDGAVLSAVLKAPIPPPPPPAANNSGANSRSYYNVGGVKELLGGRGKGGGEEEEGGGAPGTGKGKGKTIPGRPLQRIYVNCSIGDSLTSAELSAEATAAAAPPSSTSTAGLISPSSLNTNFSNYNYLHPPSLSTTNTNTNGTTTTTTTTTPAPRGFDRLLTAGFTSAEVNQLRLQFRSIHASRYTPDTLPSPDSFRGMEDAWIDSSTSAGGGLLTTAPGTGAGGFGDTDEAVLTAGGGGGGGGASGIAGTIDVLVRGVVTGFLWPLGSGAWLMREEGMSSGRSRFMVGVGVLFSVLIGVIRAISGER</sequence>
<dbReference type="PANTHER" id="PTHR28049:SF1">
    <property type="entry name" value="DSC E3 UBIQUITIN LIGASE COMPLEX SUBUNIT 3"/>
    <property type="match status" value="1"/>
</dbReference>
<feature type="region of interest" description="Disordered" evidence="1">
    <location>
        <begin position="118"/>
        <end position="146"/>
    </location>
</feature>
<dbReference type="SUPFAM" id="SSF54236">
    <property type="entry name" value="Ubiquitin-like"/>
    <property type="match status" value="1"/>
</dbReference>
<reference evidence="5" key="1">
    <citation type="journal article" date="2013" name="Genome Announc.">
        <title>Draft genome sequence of the grapevine dieback fungus Eutypa lata UCR-EL1.</title>
        <authorList>
            <person name="Blanco-Ulate B."/>
            <person name="Rolshausen P.E."/>
            <person name="Cantu D."/>
        </authorList>
    </citation>
    <scope>NUCLEOTIDE SEQUENCE [LARGE SCALE GENOMIC DNA]</scope>
    <source>
        <strain evidence="5">UCR-EL1</strain>
    </source>
</reference>
<dbReference type="InterPro" id="IPR045226">
    <property type="entry name" value="Dsc3"/>
</dbReference>
<dbReference type="EMBL" id="KB707435">
    <property type="protein sequence ID" value="EMR62369.1"/>
    <property type="molecule type" value="Genomic_DNA"/>
</dbReference>
<dbReference type="GO" id="GO:0044695">
    <property type="term" value="C:Dsc E3 ubiquitin ligase complex"/>
    <property type="evidence" value="ECO:0007669"/>
    <property type="project" value="InterPro"/>
</dbReference>
<dbReference type="InterPro" id="IPR029071">
    <property type="entry name" value="Ubiquitin-like_domsf"/>
</dbReference>
<keyword evidence="2" id="KW-1133">Transmembrane helix</keyword>
<gene>
    <name evidence="4" type="ORF">UCREL1_10699</name>
</gene>
<keyword evidence="5" id="KW-1185">Reference proteome</keyword>
<feature type="transmembrane region" description="Helical" evidence="2">
    <location>
        <begin position="360"/>
        <end position="379"/>
    </location>
</feature>
<keyword evidence="2" id="KW-0812">Transmembrane</keyword>
<name>M7S8B9_EUTLA</name>
<dbReference type="Gene3D" id="3.10.20.90">
    <property type="entry name" value="Phosphatidylinositol 3-kinase Catalytic Subunit, Chain A, domain 1"/>
    <property type="match status" value="1"/>
</dbReference>
<dbReference type="Pfam" id="PF13373">
    <property type="entry name" value="Dsc3_C"/>
    <property type="match status" value="1"/>
</dbReference>
<dbReference type="AlphaFoldDB" id="M7S8B9"/>